<dbReference type="AlphaFoldDB" id="A0A371ISK3"/>
<feature type="transmembrane region" description="Helical" evidence="7">
    <location>
        <begin position="144"/>
        <end position="163"/>
    </location>
</feature>
<dbReference type="InterPro" id="IPR003593">
    <property type="entry name" value="AAA+_ATPase"/>
</dbReference>
<dbReference type="InterPro" id="IPR017871">
    <property type="entry name" value="ABC_transporter-like_CS"/>
</dbReference>
<proteinExistence type="predicted"/>
<dbReference type="SUPFAM" id="SSF90123">
    <property type="entry name" value="ABC transporter transmembrane region"/>
    <property type="match status" value="1"/>
</dbReference>
<organism evidence="10 11">
    <name type="scientific">Romboutsia maritimum</name>
    <dbReference type="NCBI Taxonomy" id="2020948"/>
    <lineage>
        <taxon>Bacteria</taxon>
        <taxon>Bacillati</taxon>
        <taxon>Bacillota</taxon>
        <taxon>Clostridia</taxon>
        <taxon>Peptostreptococcales</taxon>
        <taxon>Peptostreptococcaceae</taxon>
        <taxon>Romboutsia</taxon>
    </lineage>
</organism>
<dbReference type="EMBL" id="NOJZ02000012">
    <property type="protein sequence ID" value="RDY23468.1"/>
    <property type="molecule type" value="Genomic_DNA"/>
</dbReference>
<dbReference type="SUPFAM" id="SSF52540">
    <property type="entry name" value="P-loop containing nucleoside triphosphate hydrolases"/>
    <property type="match status" value="1"/>
</dbReference>
<dbReference type="FunFam" id="3.40.50.300:FF:001443">
    <property type="entry name" value="ABC transporter, ATP-binding protein"/>
    <property type="match status" value="1"/>
</dbReference>
<dbReference type="PROSITE" id="PS50929">
    <property type="entry name" value="ABC_TM1F"/>
    <property type="match status" value="1"/>
</dbReference>
<comment type="subcellular location">
    <subcellularLocation>
        <location evidence="1">Cell membrane</location>
        <topology evidence="1">Multi-pass membrane protein</topology>
    </subcellularLocation>
</comment>
<evidence type="ECO:0000313" key="11">
    <source>
        <dbReference type="Proteomes" id="UP000243494"/>
    </source>
</evidence>
<comment type="caution">
    <text evidence="10">The sequence shown here is derived from an EMBL/GenBank/DDBJ whole genome shotgun (WGS) entry which is preliminary data.</text>
</comment>
<feature type="transmembrane region" description="Helical" evidence="7">
    <location>
        <begin position="60"/>
        <end position="82"/>
    </location>
</feature>
<dbReference type="OrthoDB" id="9762778at2"/>
<evidence type="ECO:0000256" key="4">
    <source>
        <dbReference type="ARBA" id="ARBA00022840"/>
    </source>
</evidence>
<reference evidence="10 11" key="1">
    <citation type="journal article" date="2017" name="Genome Announc.">
        <title>Draft Genome Sequence of Romboutsia maritimum sp. nov. Strain CCRI-22766(T), Isolated from Coastal Estuarine Mud.</title>
        <authorList>
            <person name="Maheux A.F."/>
            <person name="Boudreau D.K."/>
            <person name="Berube E."/>
            <person name="Boissinot M."/>
            <person name="Raymond F."/>
            <person name="Brodeur S."/>
            <person name="Corbeil J."/>
            <person name="Brightwell G."/>
            <person name="Broda D."/>
            <person name="Omar R.F."/>
            <person name="Bergeron M.G."/>
        </authorList>
    </citation>
    <scope>NUCLEOTIDE SEQUENCE [LARGE SCALE GENOMIC DNA]</scope>
    <source>
        <strain evidence="10 11">CCRI-22766</strain>
    </source>
</reference>
<dbReference type="InterPro" id="IPR011527">
    <property type="entry name" value="ABC1_TM_dom"/>
</dbReference>
<gene>
    <name evidence="10" type="ORF">CHF27_008260</name>
</gene>
<feature type="domain" description="ABC transmembrane type-1" evidence="9">
    <location>
        <begin position="22"/>
        <end position="308"/>
    </location>
</feature>
<evidence type="ECO:0000256" key="5">
    <source>
        <dbReference type="ARBA" id="ARBA00022989"/>
    </source>
</evidence>
<dbReference type="GO" id="GO:0034040">
    <property type="term" value="F:ATPase-coupled lipid transmembrane transporter activity"/>
    <property type="evidence" value="ECO:0007669"/>
    <property type="project" value="TreeGrafter"/>
</dbReference>
<feature type="domain" description="ABC transporter" evidence="8">
    <location>
        <begin position="338"/>
        <end position="572"/>
    </location>
</feature>
<sequence length="581" mass="65768">MFNYLQAKYDLSNEGLKSLKKGILFSVLSNLSIMIPIFLLTKVLSKMLDVVTMNSSDTSVNVIGYTIIGVFVLFIMFVFSYYQYTITYVNTYEESSKRRIQIAEHLRKLPLSFFAKKDLSDLTSTIMSDCAGFEHAFSHAIPQFYGSIISTVIIILALCVLNFKMAIAVFWVAPFAFFIIFISRKLQAKFGKKHMEKKLSVSDTIQETLELIQEIQAYNIQNEHGNLIDYRLEEAEKSQNKSELLTATLLTVAQMFLRLGLATVIVVGNNMIINQDTDLFTYILFLIVASMIYDPLSQTMNNLAQIFNTDIIVERLKTVYNEPILEGDKNIKFENFDIEFKNVGFAYDKNKNTINNLDFKAKQGEKIALVGFSGSGKSTVLKLAARFHHINKGKIFVGGKDISNIDETSLLNYYSIVFQNVLLFDNTIMENIRLGKKEATDDEVIKAAKLANCHEFIIGLKDGYNTKIGENGRLLSGGEKQRISIARAILKDAPIILLDEITSSLDVENEILIQEAISRIIKGKTVIIVAHKMKTIQNCDNIIVMKDGSKVEEGVHEELMDKKGVYYKLWNIQNKSSDWAL</sequence>
<evidence type="ECO:0000259" key="8">
    <source>
        <dbReference type="PROSITE" id="PS50893"/>
    </source>
</evidence>
<feature type="transmembrane region" description="Helical" evidence="7">
    <location>
        <begin position="21"/>
        <end position="40"/>
    </location>
</feature>
<feature type="transmembrane region" description="Helical" evidence="7">
    <location>
        <begin position="279"/>
        <end position="296"/>
    </location>
</feature>
<keyword evidence="3" id="KW-0547">Nucleotide-binding</keyword>
<keyword evidence="6 7" id="KW-0472">Membrane</keyword>
<dbReference type="GO" id="GO:0140359">
    <property type="term" value="F:ABC-type transporter activity"/>
    <property type="evidence" value="ECO:0007669"/>
    <property type="project" value="InterPro"/>
</dbReference>
<dbReference type="RefSeq" id="WP_095404433.1">
    <property type="nucleotide sequence ID" value="NZ_NOJZ02000012.1"/>
</dbReference>
<keyword evidence="5 7" id="KW-1133">Transmembrane helix</keyword>
<dbReference type="InterPro" id="IPR039421">
    <property type="entry name" value="Type_1_exporter"/>
</dbReference>
<dbReference type="Gene3D" id="3.40.50.300">
    <property type="entry name" value="P-loop containing nucleotide triphosphate hydrolases"/>
    <property type="match status" value="1"/>
</dbReference>
<evidence type="ECO:0000256" key="7">
    <source>
        <dbReference type="SAM" id="Phobius"/>
    </source>
</evidence>
<accession>A0A371ISK3</accession>
<protein>
    <submittedName>
        <fullName evidence="10">ABC transporter ATP-binding protein</fullName>
    </submittedName>
</protein>
<name>A0A371ISK3_9FIRM</name>
<keyword evidence="2 7" id="KW-0812">Transmembrane</keyword>
<feature type="transmembrane region" description="Helical" evidence="7">
    <location>
        <begin position="169"/>
        <end position="186"/>
    </location>
</feature>
<dbReference type="Pfam" id="PF00664">
    <property type="entry name" value="ABC_membrane"/>
    <property type="match status" value="1"/>
</dbReference>
<dbReference type="GO" id="GO:0016887">
    <property type="term" value="F:ATP hydrolysis activity"/>
    <property type="evidence" value="ECO:0007669"/>
    <property type="project" value="InterPro"/>
</dbReference>
<dbReference type="InterPro" id="IPR027417">
    <property type="entry name" value="P-loop_NTPase"/>
</dbReference>
<dbReference type="GO" id="GO:0005886">
    <property type="term" value="C:plasma membrane"/>
    <property type="evidence" value="ECO:0007669"/>
    <property type="project" value="UniProtKB-SubCell"/>
</dbReference>
<keyword evidence="4 10" id="KW-0067">ATP-binding</keyword>
<evidence type="ECO:0000256" key="3">
    <source>
        <dbReference type="ARBA" id="ARBA00022741"/>
    </source>
</evidence>
<dbReference type="InterPro" id="IPR036640">
    <property type="entry name" value="ABC1_TM_sf"/>
</dbReference>
<evidence type="ECO:0000256" key="2">
    <source>
        <dbReference type="ARBA" id="ARBA00022692"/>
    </source>
</evidence>
<dbReference type="GO" id="GO:0005524">
    <property type="term" value="F:ATP binding"/>
    <property type="evidence" value="ECO:0007669"/>
    <property type="project" value="UniProtKB-KW"/>
</dbReference>
<dbReference type="SMART" id="SM00382">
    <property type="entry name" value="AAA"/>
    <property type="match status" value="1"/>
</dbReference>
<dbReference type="PROSITE" id="PS00211">
    <property type="entry name" value="ABC_TRANSPORTER_1"/>
    <property type="match status" value="1"/>
</dbReference>
<dbReference type="PANTHER" id="PTHR24221:SF397">
    <property type="entry name" value="ABC TRANSPORTER, ATP-BINDING TRANSMEMBRANE PROTEIN"/>
    <property type="match status" value="1"/>
</dbReference>
<dbReference type="Proteomes" id="UP000243494">
    <property type="component" value="Unassembled WGS sequence"/>
</dbReference>
<dbReference type="PROSITE" id="PS50893">
    <property type="entry name" value="ABC_TRANSPORTER_2"/>
    <property type="match status" value="1"/>
</dbReference>
<evidence type="ECO:0000256" key="1">
    <source>
        <dbReference type="ARBA" id="ARBA00004651"/>
    </source>
</evidence>
<dbReference type="Pfam" id="PF00005">
    <property type="entry name" value="ABC_tran"/>
    <property type="match status" value="1"/>
</dbReference>
<dbReference type="InterPro" id="IPR003439">
    <property type="entry name" value="ABC_transporter-like_ATP-bd"/>
</dbReference>
<dbReference type="CDD" id="cd07346">
    <property type="entry name" value="ABC_6TM_exporters"/>
    <property type="match status" value="1"/>
</dbReference>
<keyword evidence="11" id="KW-1185">Reference proteome</keyword>
<evidence type="ECO:0000256" key="6">
    <source>
        <dbReference type="ARBA" id="ARBA00023136"/>
    </source>
</evidence>
<evidence type="ECO:0000313" key="10">
    <source>
        <dbReference type="EMBL" id="RDY23468.1"/>
    </source>
</evidence>
<evidence type="ECO:0000259" key="9">
    <source>
        <dbReference type="PROSITE" id="PS50929"/>
    </source>
</evidence>
<dbReference type="PANTHER" id="PTHR24221">
    <property type="entry name" value="ATP-BINDING CASSETTE SUB-FAMILY B"/>
    <property type="match status" value="1"/>
</dbReference>
<dbReference type="Gene3D" id="1.20.1560.10">
    <property type="entry name" value="ABC transporter type 1, transmembrane domain"/>
    <property type="match status" value="1"/>
</dbReference>